<reference evidence="2 3" key="1">
    <citation type="submission" date="2021-02" db="EMBL/GenBank/DDBJ databases">
        <authorList>
            <person name="Vanwijnsberghe S."/>
        </authorList>
    </citation>
    <scope>NUCLEOTIDE SEQUENCE [LARGE SCALE GENOMIC DNA]</scope>
    <source>
        <strain evidence="2 3">R-69776</strain>
    </source>
</reference>
<sequence length="54" mass="6327">MTQSIYGSRPLLHTYSCVYFVFHIVTFARMTIFITRVAIRRTAGITLNVREMRS</sequence>
<keyword evidence="3" id="KW-1185">Reference proteome</keyword>
<organism evidence="2 3">
    <name type="scientific">Paraburkholderia nemoris</name>
    <dbReference type="NCBI Taxonomy" id="2793076"/>
    <lineage>
        <taxon>Bacteria</taxon>
        <taxon>Pseudomonadati</taxon>
        <taxon>Pseudomonadota</taxon>
        <taxon>Betaproteobacteria</taxon>
        <taxon>Burkholderiales</taxon>
        <taxon>Burkholderiaceae</taxon>
        <taxon>Paraburkholderia</taxon>
    </lineage>
</organism>
<evidence type="ECO:0000256" key="1">
    <source>
        <dbReference type="SAM" id="Phobius"/>
    </source>
</evidence>
<dbReference type="Proteomes" id="UP000673821">
    <property type="component" value="Unassembled WGS sequence"/>
</dbReference>
<gene>
    <name evidence="2" type="ORF">R69776_01136</name>
</gene>
<keyword evidence="1" id="KW-0472">Membrane</keyword>
<evidence type="ECO:0000313" key="2">
    <source>
        <dbReference type="EMBL" id="CAE6712220.1"/>
    </source>
</evidence>
<feature type="transmembrane region" description="Helical" evidence="1">
    <location>
        <begin position="12"/>
        <end position="32"/>
    </location>
</feature>
<evidence type="ECO:0000313" key="3">
    <source>
        <dbReference type="Proteomes" id="UP000673821"/>
    </source>
</evidence>
<comment type="caution">
    <text evidence="2">The sequence shown here is derived from an EMBL/GenBank/DDBJ whole genome shotgun (WGS) entry which is preliminary data.</text>
</comment>
<accession>A0ABM8QS26</accession>
<dbReference type="EMBL" id="CAJNBH010000003">
    <property type="protein sequence ID" value="CAE6712220.1"/>
    <property type="molecule type" value="Genomic_DNA"/>
</dbReference>
<keyword evidence="1" id="KW-1133">Transmembrane helix</keyword>
<protein>
    <submittedName>
        <fullName evidence="2">Uncharacterized protein</fullName>
    </submittedName>
</protein>
<proteinExistence type="predicted"/>
<keyword evidence="1" id="KW-0812">Transmembrane</keyword>
<name>A0ABM8QS26_9BURK</name>